<dbReference type="GO" id="GO:0009626">
    <property type="term" value="P:plant-type hypersensitive response"/>
    <property type="evidence" value="ECO:0007669"/>
    <property type="project" value="UniProtKB-KW"/>
</dbReference>
<dbReference type="STRING" id="35608.A0A2U1QE98"/>
<dbReference type="PROSITE" id="PS50846">
    <property type="entry name" value="HMA_2"/>
    <property type="match status" value="1"/>
</dbReference>
<dbReference type="PANTHER" id="PTHR45811">
    <property type="entry name" value="COPPER TRANSPORT PROTEIN FAMILY-RELATED"/>
    <property type="match status" value="1"/>
</dbReference>
<evidence type="ECO:0000313" key="9">
    <source>
        <dbReference type="Proteomes" id="UP000245207"/>
    </source>
</evidence>
<dbReference type="InterPro" id="IPR051863">
    <property type="entry name" value="HIPP"/>
</dbReference>
<dbReference type="EMBL" id="PKPP01000184">
    <property type="protein sequence ID" value="PWA96336.1"/>
    <property type="molecule type" value="Genomic_DNA"/>
</dbReference>
<evidence type="ECO:0000256" key="3">
    <source>
        <dbReference type="ARBA" id="ARBA00022723"/>
    </source>
</evidence>
<evidence type="ECO:0000256" key="1">
    <source>
        <dbReference type="ARBA" id="ARBA00004170"/>
    </source>
</evidence>
<sequence>MAEPKKVVYGVEIYDDRCKKKAMKAISSLEGIQSIVMNMKDKKLTVAGVIDPVCGYKKLMKVCNTKILLVEPVKKKDFKHAENTWSKFNKPKADTSERAGYGEDSCNGLSFSGFCVLKAATCRHFSGDWTYLQSSIWTQVISMMH</sequence>
<name>A0A2U1QE98_ARTAN</name>
<organism evidence="8 9">
    <name type="scientific">Artemisia annua</name>
    <name type="common">Sweet wormwood</name>
    <dbReference type="NCBI Taxonomy" id="35608"/>
    <lineage>
        <taxon>Eukaryota</taxon>
        <taxon>Viridiplantae</taxon>
        <taxon>Streptophyta</taxon>
        <taxon>Embryophyta</taxon>
        <taxon>Tracheophyta</taxon>
        <taxon>Spermatophyta</taxon>
        <taxon>Magnoliopsida</taxon>
        <taxon>eudicotyledons</taxon>
        <taxon>Gunneridae</taxon>
        <taxon>Pentapetalae</taxon>
        <taxon>asterids</taxon>
        <taxon>campanulids</taxon>
        <taxon>Asterales</taxon>
        <taxon>Asteraceae</taxon>
        <taxon>Asteroideae</taxon>
        <taxon>Anthemideae</taxon>
        <taxon>Artemisiinae</taxon>
        <taxon>Artemisia</taxon>
    </lineage>
</organism>
<dbReference type="OrthoDB" id="1923658at2759"/>
<dbReference type="InterPro" id="IPR036163">
    <property type="entry name" value="HMA_dom_sf"/>
</dbReference>
<keyword evidence="3" id="KW-0479">Metal-binding</keyword>
<keyword evidence="2" id="KW-0488">Methylation</keyword>
<dbReference type="PANTHER" id="PTHR45811:SF49">
    <property type="entry name" value="OS04G0667600 PROTEIN"/>
    <property type="match status" value="1"/>
</dbReference>
<dbReference type="GO" id="GO:0016020">
    <property type="term" value="C:membrane"/>
    <property type="evidence" value="ECO:0007669"/>
    <property type="project" value="UniProtKB-SubCell"/>
</dbReference>
<dbReference type="GO" id="GO:0046872">
    <property type="term" value="F:metal ion binding"/>
    <property type="evidence" value="ECO:0007669"/>
    <property type="project" value="UniProtKB-KW"/>
</dbReference>
<evidence type="ECO:0000256" key="2">
    <source>
        <dbReference type="ARBA" id="ARBA00022481"/>
    </source>
</evidence>
<evidence type="ECO:0000259" key="7">
    <source>
        <dbReference type="PROSITE" id="PS50846"/>
    </source>
</evidence>
<evidence type="ECO:0000256" key="5">
    <source>
        <dbReference type="ARBA" id="ARBA00023289"/>
    </source>
</evidence>
<reference evidence="8 9" key="1">
    <citation type="journal article" date="2018" name="Mol. Plant">
        <title>The genome of Artemisia annua provides insight into the evolution of Asteraceae family and artemisinin biosynthesis.</title>
        <authorList>
            <person name="Shen Q."/>
            <person name="Zhang L."/>
            <person name="Liao Z."/>
            <person name="Wang S."/>
            <person name="Yan T."/>
            <person name="Shi P."/>
            <person name="Liu M."/>
            <person name="Fu X."/>
            <person name="Pan Q."/>
            <person name="Wang Y."/>
            <person name="Lv Z."/>
            <person name="Lu X."/>
            <person name="Zhang F."/>
            <person name="Jiang W."/>
            <person name="Ma Y."/>
            <person name="Chen M."/>
            <person name="Hao X."/>
            <person name="Li L."/>
            <person name="Tang Y."/>
            <person name="Lv G."/>
            <person name="Zhou Y."/>
            <person name="Sun X."/>
            <person name="Brodelius P.E."/>
            <person name="Rose J.K.C."/>
            <person name="Tang K."/>
        </authorList>
    </citation>
    <scope>NUCLEOTIDE SEQUENCE [LARGE SCALE GENOMIC DNA]</scope>
    <source>
        <strain evidence="9">cv. Huhao1</strain>
        <tissue evidence="8">Leaf</tissue>
    </source>
</reference>
<dbReference type="Pfam" id="PF00403">
    <property type="entry name" value="HMA"/>
    <property type="match status" value="1"/>
</dbReference>
<dbReference type="InterPro" id="IPR006121">
    <property type="entry name" value="HMA_dom"/>
</dbReference>
<gene>
    <name evidence="8" type="ORF">CTI12_AA041010</name>
</gene>
<protein>
    <submittedName>
        <fullName evidence="8">Heavy metal-associated isoprenylated plant protein 39</fullName>
    </submittedName>
</protein>
<evidence type="ECO:0000256" key="4">
    <source>
        <dbReference type="ARBA" id="ARBA00023288"/>
    </source>
</evidence>
<dbReference type="Gene3D" id="3.30.70.100">
    <property type="match status" value="1"/>
</dbReference>
<dbReference type="SUPFAM" id="SSF55008">
    <property type="entry name" value="HMA, heavy metal-associated domain"/>
    <property type="match status" value="1"/>
</dbReference>
<comment type="similarity">
    <text evidence="6">Belongs to the HIPP family.</text>
</comment>
<accession>A0A2U1QE98</accession>
<evidence type="ECO:0000256" key="6">
    <source>
        <dbReference type="ARBA" id="ARBA00024045"/>
    </source>
</evidence>
<dbReference type="Proteomes" id="UP000245207">
    <property type="component" value="Unassembled WGS sequence"/>
</dbReference>
<keyword evidence="4" id="KW-0449">Lipoprotein</keyword>
<keyword evidence="9" id="KW-1185">Reference proteome</keyword>
<comment type="caution">
    <text evidence="8">The sequence shown here is derived from an EMBL/GenBank/DDBJ whole genome shotgun (WGS) entry which is preliminary data.</text>
</comment>
<dbReference type="AlphaFoldDB" id="A0A2U1QE98"/>
<keyword evidence="5" id="KW-0636">Prenylation</keyword>
<proteinExistence type="inferred from homology"/>
<feature type="domain" description="HMA" evidence="7">
    <location>
        <begin position="4"/>
        <end position="71"/>
    </location>
</feature>
<comment type="subcellular location">
    <subcellularLocation>
        <location evidence="1">Membrane</location>
        <topology evidence="1">Peripheral membrane protein</topology>
    </subcellularLocation>
</comment>
<evidence type="ECO:0000313" key="8">
    <source>
        <dbReference type="EMBL" id="PWA96336.1"/>
    </source>
</evidence>